<feature type="compositionally biased region" description="Basic and acidic residues" evidence="1">
    <location>
        <begin position="403"/>
        <end position="415"/>
    </location>
</feature>
<feature type="compositionally biased region" description="Polar residues" evidence="1">
    <location>
        <begin position="321"/>
        <end position="330"/>
    </location>
</feature>
<comment type="caution">
    <text evidence="2">The sequence shown here is derived from an EMBL/GenBank/DDBJ whole genome shotgun (WGS) entry which is preliminary data.</text>
</comment>
<keyword evidence="3" id="KW-1185">Reference proteome</keyword>
<name>A0ABR4A6Q5_9LECA</name>
<reference evidence="2 3" key="1">
    <citation type="submission" date="2024-09" db="EMBL/GenBank/DDBJ databases">
        <title>Rethinking Asexuality: The Enigmatic Case of Functional Sexual Genes in Lepraria (Stereocaulaceae).</title>
        <authorList>
            <person name="Doellman M."/>
            <person name="Sun Y."/>
            <person name="Barcenas-Pena A."/>
            <person name="Lumbsch H.T."/>
            <person name="Grewe F."/>
        </authorList>
    </citation>
    <scope>NUCLEOTIDE SEQUENCE [LARGE SCALE GENOMIC DNA]</scope>
    <source>
        <strain evidence="2 3">Mercado 3170</strain>
    </source>
</reference>
<evidence type="ECO:0000313" key="3">
    <source>
        <dbReference type="Proteomes" id="UP001590950"/>
    </source>
</evidence>
<evidence type="ECO:0000256" key="1">
    <source>
        <dbReference type="SAM" id="MobiDB-lite"/>
    </source>
</evidence>
<dbReference type="EMBL" id="JBEFKJ010000018">
    <property type="protein sequence ID" value="KAL2041066.1"/>
    <property type="molecule type" value="Genomic_DNA"/>
</dbReference>
<sequence length="549" mass="62809">MFASSLGSSRTRPPKYRSPSADFSNSNKTNPPHKLNPLADLQPVIDTLRRAKADDARAVYEEKKLRLEFERQNSRRIRNLQDKSVRRMNDTKLAIQNHKVKLLEEMENNVRAHIEHETISDIREAVYDQQAEIADEYKCEIKDQTRKRLIEELEPVLKSQLAAQFENEVKNQVISELKEELRTQLESTLRGEIEAELKEGLKAELEAKLRGKIEAELKENLKPELEATLRADIEAKVRAQYGLHQSNDHLPAPTTHQNNTAQLEFDAENYEQCDFNRLDYQHLTPNHRQDNTVQAKIEAESCSQKGSIKPDDYLYTLETQQEHTIQTSPESENRTHPGYSRPGKRQFSHEISEDDSLSSKRIKESPSDDRGLDFSEVQDGQIDREQPLNDQDLALLSTYNEEHPTNHAVKDERPDMGFTRVGGFWGQSDFYGDDSQAEAETDEEGFSSDDDSDEEEEEEEEEDEDEDEDEDDDEVEGQEEGNGASGVIKWTNTQEDALVIDSDEEEEEEDAEEGLDEDQTLVEEEGFVSINGKDLHSSGPIYDDGLTGY</sequence>
<protein>
    <submittedName>
        <fullName evidence="2">Uncharacterized protein</fullName>
    </submittedName>
</protein>
<feature type="compositionally biased region" description="Polar residues" evidence="1">
    <location>
        <begin position="1"/>
        <end position="11"/>
    </location>
</feature>
<feature type="region of interest" description="Disordered" evidence="1">
    <location>
        <begin position="403"/>
        <end position="549"/>
    </location>
</feature>
<proteinExistence type="predicted"/>
<dbReference type="Proteomes" id="UP001590950">
    <property type="component" value="Unassembled WGS sequence"/>
</dbReference>
<organism evidence="2 3">
    <name type="scientific">Stereocaulon virgatum</name>
    <dbReference type="NCBI Taxonomy" id="373712"/>
    <lineage>
        <taxon>Eukaryota</taxon>
        <taxon>Fungi</taxon>
        <taxon>Dikarya</taxon>
        <taxon>Ascomycota</taxon>
        <taxon>Pezizomycotina</taxon>
        <taxon>Lecanoromycetes</taxon>
        <taxon>OSLEUM clade</taxon>
        <taxon>Lecanoromycetidae</taxon>
        <taxon>Lecanorales</taxon>
        <taxon>Lecanorineae</taxon>
        <taxon>Stereocaulaceae</taxon>
        <taxon>Stereocaulon</taxon>
    </lineage>
</organism>
<feature type="compositionally biased region" description="Acidic residues" evidence="1">
    <location>
        <begin position="431"/>
        <end position="479"/>
    </location>
</feature>
<feature type="compositionally biased region" description="Basic and acidic residues" evidence="1">
    <location>
        <begin position="347"/>
        <end position="373"/>
    </location>
</feature>
<feature type="compositionally biased region" description="Acidic residues" evidence="1">
    <location>
        <begin position="501"/>
        <end position="526"/>
    </location>
</feature>
<feature type="region of interest" description="Disordered" evidence="1">
    <location>
        <begin position="1"/>
        <end position="39"/>
    </location>
</feature>
<feature type="region of interest" description="Disordered" evidence="1">
    <location>
        <begin position="321"/>
        <end position="388"/>
    </location>
</feature>
<accession>A0ABR4A6Q5</accession>
<feature type="compositionally biased region" description="Polar residues" evidence="1">
    <location>
        <begin position="21"/>
        <end position="30"/>
    </location>
</feature>
<evidence type="ECO:0000313" key="2">
    <source>
        <dbReference type="EMBL" id="KAL2041066.1"/>
    </source>
</evidence>
<gene>
    <name evidence="2" type="ORF">N7G274_006010</name>
</gene>